<dbReference type="OrthoDB" id="6082598at2759"/>
<name>V4A1F9_LOTGI</name>
<dbReference type="CTD" id="20239614"/>
<evidence type="ECO:0000313" key="5">
    <source>
        <dbReference type="Proteomes" id="UP000030746"/>
    </source>
</evidence>
<protein>
    <recommendedName>
        <fullName evidence="3">Endonuclease/exonuclease/phosphatase domain-containing protein</fullName>
    </recommendedName>
</protein>
<keyword evidence="5" id="KW-1185">Reference proteome</keyword>
<dbReference type="GO" id="GO:0003824">
    <property type="term" value="F:catalytic activity"/>
    <property type="evidence" value="ECO:0007669"/>
    <property type="project" value="InterPro"/>
</dbReference>
<dbReference type="InterPro" id="IPR005135">
    <property type="entry name" value="Endo/exonuclease/phosphatase"/>
</dbReference>
<evidence type="ECO:0000256" key="2">
    <source>
        <dbReference type="SAM" id="MobiDB-lite"/>
    </source>
</evidence>
<gene>
    <name evidence="4" type="ORF">LOTGIDRAFT_164069</name>
</gene>
<evidence type="ECO:0000259" key="3">
    <source>
        <dbReference type="Pfam" id="PF03372"/>
    </source>
</evidence>
<feature type="domain" description="Endonuclease/exonuclease/phosphatase" evidence="3">
    <location>
        <begin position="86"/>
        <end position="214"/>
    </location>
</feature>
<dbReference type="GeneID" id="20239614"/>
<evidence type="ECO:0000313" key="4">
    <source>
        <dbReference type="EMBL" id="ESO90487.1"/>
    </source>
</evidence>
<dbReference type="InterPro" id="IPR036691">
    <property type="entry name" value="Endo/exonu/phosph_ase_sf"/>
</dbReference>
<dbReference type="RefSeq" id="XP_009058809.1">
    <property type="nucleotide sequence ID" value="XM_009060561.1"/>
</dbReference>
<reference evidence="4 5" key="1">
    <citation type="journal article" date="2013" name="Nature">
        <title>Insights into bilaterian evolution from three spiralian genomes.</title>
        <authorList>
            <person name="Simakov O."/>
            <person name="Marletaz F."/>
            <person name="Cho S.J."/>
            <person name="Edsinger-Gonzales E."/>
            <person name="Havlak P."/>
            <person name="Hellsten U."/>
            <person name="Kuo D.H."/>
            <person name="Larsson T."/>
            <person name="Lv J."/>
            <person name="Arendt D."/>
            <person name="Savage R."/>
            <person name="Osoegawa K."/>
            <person name="de Jong P."/>
            <person name="Grimwood J."/>
            <person name="Chapman J.A."/>
            <person name="Shapiro H."/>
            <person name="Aerts A."/>
            <person name="Otillar R.P."/>
            <person name="Terry A.Y."/>
            <person name="Boore J.L."/>
            <person name="Grigoriev I.V."/>
            <person name="Lindberg D.R."/>
            <person name="Seaver E.C."/>
            <person name="Weisblat D.A."/>
            <person name="Putnam N.H."/>
            <person name="Rokhsar D.S."/>
        </authorList>
    </citation>
    <scope>NUCLEOTIDE SEQUENCE [LARGE SCALE GENOMIC DNA]</scope>
</reference>
<dbReference type="EMBL" id="KB202408">
    <property type="protein sequence ID" value="ESO90487.1"/>
    <property type="molecule type" value="Genomic_DNA"/>
</dbReference>
<feature type="region of interest" description="Disordered" evidence="2">
    <location>
        <begin position="1"/>
        <end position="32"/>
    </location>
</feature>
<keyword evidence="1" id="KW-0175">Coiled coil</keyword>
<dbReference type="Pfam" id="PF03372">
    <property type="entry name" value="Exo_endo_phos"/>
    <property type="match status" value="1"/>
</dbReference>
<proteinExistence type="predicted"/>
<accession>V4A1F9</accession>
<sequence>MQGNQDITLKRRRTSEGETPKPDSKNHKVADNLEEDSKVTLYDELSIGISAERVRISEVVNNVRRLEDRISVVEKSVHEQLERRCTRYIADYDLVCLSETKTNSLDLIEIDGFRAILKSRKSCKRRAGGVALLVKEDVFDYLKLYKTDDDFSLWFSLENSPFGQELLFCIAYIPPCNSSYSSSQMFDSLEENYICTSQTKFCLMGDFNARSGEINDFLINEDFDDR</sequence>
<dbReference type="AlphaFoldDB" id="V4A1F9"/>
<feature type="coiled-coil region" evidence="1">
    <location>
        <begin position="56"/>
        <end position="83"/>
    </location>
</feature>
<dbReference type="HOGENOM" id="CLU_1226015_0_0_1"/>
<dbReference type="KEGG" id="lgi:LOTGIDRAFT_164069"/>
<dbReference type="Proteomes" id="UP000030746">
    <property type="component" value="Unassembled WGS sequence"/>
</dbReference>
<evidence type="ECO:0000256" key="1">
    <source>
        <dbReference type="SAM" id="Coils"/>
    </source>
</evidence>
<feature type="compositionally biased region" description="Basic and acidic residues" evidence="2">
    <location>
        <begin position="14"/>
        <end position="32"/>
    </location>
</feature>
<dbReference type="SUPFAM" id="SSF56219">
    <property type="entry name" value="DNase I-like"/>
    <property type="match status" value="1"/>
</dbReference>
<dbReference type="Gene3D" id="3.60.10.10">
    <property type="entry name" value="Endonuclease/exonuclease/phosphatase"/>
    <property type="match status" value="1"/>
</dbReference>
<organism evidence="4 5">
    <name type="scientific">Lottia gigantea</name>
    <name type="common">Giant owl limpet</name>
    <dbReference type="NCBI Taxonomy" id="225164"/>
    <lineage>
        <taxon>Eukaryota</taxon>
        <taxon>Metazoa</taxon>
        <taxon>Spiralia</taxon>
        <taxon>Lophotrochozoa</taxon>
        <taxon>Mollusca</taxon>
        <taxon>Gastropoda</taxon>
        <taxon>Patellogastropoda</taxon>
        <taxon>Lottioidea</taxon>
        <taxon>Lottiidae</taxon>
        <taxon>Lottia</taxon>
    </lineage>
</organism>